<dbReference type="AlphaFoldDB" id="A0A7D9H6J8"/>
<keyword evidence="1" id="KW-0812">Transmembrane</keyword>
<feature type="transmembrane region" description="Helical" evidence="1">
    <location>
        <begin position="47"/>
        <end position="64"/>
    </location>
</feature>
<protein>
    <submittedName>
        <fullName evidence="2">Uncharacterized protein</fullName>
    </submittedName>
</protein>
<keyword evidence="1" id="KW-1133">Transmembrane helix</keyword>
<name>A0A7D9H6J8_9GAMM</name>
<reference evidence="2" key="1">
    <citation type="submission" date="2019-07" db="EMBL/GenBank/DDBJ databases">
        <authorList>
            <person name="Weber M."/>
            <person name="Kostadinov I."/>
            <person name="Kostadinov D I."/>
        </authorList>
    </citation>
    <scope>NUCLEOTIDE SEQUENCE</scope>
    <source>
        <strain evidence="2">Gfbio:sag-sample-m06:053724c1-46a9-4a36-b237-ea2bf867836b</strain>
    </source>
</reference>
<dbReference type="EMBL" id="LR633967">
    <property type="protein sequence ID" value="VUX56415.1"/>
    <property type="molecule type" value="Genomic_DNA"/>
</dbReference>
<feature type="transmembrane region" description="Helical" evidence="1">
    <location>
        <begin position="97"/>
        <end position="122"/>
    </location>
</feature>
<organism evidence="2">
    <name type="scientific">uncultured Woeseiaceae bacterium</name>
    <dbReference type="NCBI Taxonomy" id="1983305"/>
    <lineage>
        <taxon>Bacteria</taxon>
        <taxon>Pseudomonadati</taxon>
        <taxon>Pseudomonadota</taxon>
        <taxon>Gammaproteobacteria</taxon>
        <taxon>Woeseiales</taxon>
        <taxon>Woeseiaceae</taxon>
        <taxon>environmental samples</taxon>
    </lineage>
</organism>
<proteinExistence type="predicted"/>
<sequence length="132" mass="14529">MNRLKIPTMYLAAALGLFLGTKIGPATHVYADTIGYSRDFLQYQHDLTFFIQGMVVGACTLVASSILGVGLLMVVLTSIASFFVFYVFVVVDESVTFTIYSITAFGRALPGFFVGLYFLIGLQLSIAQYRQK</sequence>
<accession>A0A7D9H6J8</accession>
<gene>
    <name evidence="2" type="ORF">JTBM06_V1_870001</name>
</gene>
<feature type="transmembrane region" description="Helical" evidence="1">
    <location>
        <begin position="71"/>
        <end position="91"/>
    </location>
</feature>
<keyword evidence="1" id="KW-0472">Membrane</keyword>
<evidence type="ECO:0000313" key="2">
    <source>
        <dbReference type="EMBL" id="VUX56415.1"/>
    </source>
</evidence>
<evidence type="ECO:0000256" key="1">
    <source>
        <dbReference type="SAM" id="Phobius"/>
    </source>
</evidence>